<dbReference type="SFLD" id="SFLDG01070">
    <property type="entry name" value="PLP-dependent"/>
    <property type="match status" value="1"/>
</dbReference>
<keyword evidence="4 8" id="KW-0479">Metal-binding</keyword>
<evidence type="ECO:0000256" key="6">
    <source>
        <dbReference type="ARBA" id="ARBA00023004"/>
    </source>
</evidence>
<gene>
    <name evidence="10" type="ORF">EF807_06010</name>
</gene>
<dbReference type="InterPro" id="IPR003739">
    <property type="entry name" value="Lys_aminomutase/Glu_NH3_mut"/>
</dbReference>
<evidence type="ECO:0000313" key="11">
    <source>
        <dbReference type="Proteomes" id="UP000320766"/>
    </source>
</evidence>
<dbReference type="EMBL" id="RXIL01000108">
    <property type="protein sequence ID" value="RZN68399.1"/>
    <property type="molecule type" value="Genomic_DNA"/>
</dbReference>
<dbReference type="PANTHER" id="PTHR30538:SF0">
    <property type="entry name" value="L-LYSINE 2,3-AMINOMUTASE AQ_1632-RELATED"/>
    <property type="match status" value="1"/>
</dbReference>
<dbReference type="GO" id="GO:0046872">
    <property type="term" value="F:metal ion binding"/>
    <property type="evidence" value="ECO:0007669"/>
    <property type="project" value="UniProtKB-KW"/>
</dbReference>
<evidence type="ECO:0000256" key="3">
    <source>
        <dbReference type="ARBA" id="ARBA00022691"/>
    </source>
</evidence>
<evidence type="ECO:0000256" key="7">
    <source>
        <dbReference type="ARBA" id="ARBA00023014"/>
    </source>
</evidence>
<keyword evidence="5" id="KW-0663">Pyridoxal phosphate</keyword>
<dbReference type="CDD" id="cd01335">
    <property type="entry name" value="Radical_SAM"/>
    <property type="match status" value="1"/>
</dbReference>
<dbReference type="SFLD" id="SFLDS00029">
    <property type="entry name" value="Radical_SAM"/>
    <property type="match status" value="1"/>
</dbReference>
<dbReference type="InterPro" id="IPR058240">
    <property type="entry name" value="rSAM_sf"/>
</dbReference>
<protein>
    <submittedName>
        <fullName evidence="10">KamA family radical SAM protein</fullName>
    </submittedName>
</protein>
<dbReference type="AlphaFoldDB" id="A0A520KVU4"/>
<evidence type="ECO:0000259" key="9">
    <source>
        <dbReference type="PROSITE" id="PS51918"/>
    </source>
</evidence>
<proteinExistence type="predicted"/>
<dbReference type="PROSITE" id="PS51918">
    <property type="entry name" value="RADICAL_SAM"/>
    <property type="match status" value="1"/>
</dbReference>
<comment type="caution">
    <text evidence="10">The sequence shown here is derived from an EMBL/GenBank/DDBJ whole genome shotgun (WGS) entry which is preliminary data.</text>
</comment>
<dbReference type="NCBIfam" id="TIGR00238">
    <property type="entry name" value="KamA family radical SAM protein"/>
    <property type="match status" value="1"/>
</dbReference>
<dbReference type="Proteomes" id="UP000320766">
    <property type="component" value="Unassembled WGS sequence"/>
</dbReference>
<organism evidence="10 11">
    <name type="scientific">Candidatus Methanolliviera hydrocarbonicum</name>
    <dbReference type="NCBI Taxonomy" id="2491085"/>
    <lineage>
        <taxon>Archaea</taxon>
        <taxon>Methanobacteriati</taxon>
        <taxon>Methanobacteriota</taxon>
        <taxon>Candidatus Methanoliparia</taxon>
        <taxon>Candidatus Methanoliparales</taxon>
        <taxon>Candidatus Methanollivieraceae</taxon>
        <taxon>Candidatus Methanolliviera</taxon>
    </lineage>
</organism>
<dbReference type="InterPro" id="IPR007197">
    <property type="entry name" value="rSAM"/>
</dbReference>
<name>A0A520KVU4_9EURY</name>
<dbReference type="Gene3D" id="3.20.20.70">
    <property type="entry name" value="Aldolase class I"/>
    <property type="match status" value="1"/>
</dbReference>
<reference evidence="10 11" key="1">
    <citation type="journal article" date="2019" name="Nat. Microbiol.">
        <title>Wide diversity of methane and short-chain alkane metabolisms in uncultured archaea.</title>
        <authorList>
            <person name="Borrel G."/>
            <person name="Adam P.S."/>
            <person name="McKay L.J."/>
            <person name="Chen L.X."/>
            <person name="Sierra-Garcia I.N."/>
            <person name="Sieber C.M."/>
            <person name="Letourneur Q."/>
            <person name="Ghozlane A."/>
            <person name="Andersen G.L."/>
            <person name="Li W.J."/>
            <person name="Hallam S.J."/>
            <person name="Muyzer G."/>
            <person name="de Oliveira V.M."/>
            <person name="Inskeep W.P."/>
            <person name="Banfield J.F."/>
            <person name="Gribaldo S."/>
        </authorList>
    </citation>
    <scope>NUCLEOTIDE SEQUENCE [LARGE SCALE GENOMIC DNA]</scope>
    <source>
        <strain evidence="10">NM1b</strain>
    </source>
</reference>
<evidence type="ECO:0000256" key="5">
    <source>
        <dbReference type="ARBA" id="ARBA00022898"/>
    </source>
</evidence>
<keyword evidence="2 8" id="KW-0004">4Fe-4S</keyword>
<dbReference type="Pfam" id="PF04055">
    <property type="entry name" value="Radical_SAM"/>
    <property type="match status" value="1"/>
</dbReference>
<dbReference type="GO" id="GO:0003824">
    <property type="term" value="F:catalytic activity"/>
    <property type="evidence" value="ECO:0007669"/>
    <property type="project" value="InterPro"/>
</dbReference>
<dbReference type="GO" id="GO:0051539">
    <property type="term" value="F:4 iron, 4 sulfur cluster binding"/>
    <property type="evidence" value="ECO:0007669"/>
    <property type="project" value="UniProtKB-KW"/>
</dbReference>
<evidence type="ECO:0000256" key="2">
    <source>
        <dbReference type="ARBA" id="ARBA00022485"/>
    </source>
</evidence>
<feature type="binding site" evidence="8">
    <location>
        <position position="110"/>
    </location>
    <ligand>
        <name>[4Fe-4S] cluster</name>
        <dbReference type="ChEBI" id="CHEBI:49883"/>
        <note>4Fe-4S-S-AdoMet</note>
    </ligand>
</feature>
<evidence type="ECO:0000256" key="1">
    <source>
        <dbReference type="ARBA" id="ARBA00001933"/>
    </source>
</evidence>
<keyword evidence="6" id="KW-0408">Iron</keyword>
<feature type="domain" description="Radical SAM core" evidence="9">
    <location>
        <begin position="92"/>
        <end position="325"/>
    </location>
</feature>
<dbReference type="SUPFAM" id="SSF102114">
    <property type="entry name" value="Radical SAM enzymes"/>
    <property type="match status" value="1"/>
</dbReference>
<keyword evidence="3" id="KW-0949">S-adenosyl-L-methionine</keyword>
<evidence type="ECO:0000313" key="10">
    <source>
        <dbReference type="EMBL" id="RZN68399.1"/>
    </source>
</evidence>
<dbReference type="InterPro" id="IPR013785">
    <property type="entry name" value="Aldolase_TIM"/>
</dbReference>
<feature type="binding site" evidence="8">
    <location>
        <position position="106"/>
    </location>
    <ligand>
        <name>[4Fe-4S] cluster</name>
        <dbReference type="ChEBI" id="CHEBI:49883"/>
        <note>4Fe-4S-S-AdoMet</note>
    </ligand>
</feature>
<comment type="cofactor">
    <cofactor evidence="1">
        <name>pyridoxal 5'-phosphate</name>
        <dbReference type="ChEBI" id="CHEBI:597326"/>
    </cofactor>
</comment>
<dbReference type="PIRSF" id="PIRSF004911">
    <property type="entry name" value="DUF160"/>
    <property type="match status" value="1"/>
</dbReference>
<accession>A0A520KVU4</accession>
<dbReference type="PANTHER" id="PTHR30538">
    <property type="entry name" value="LYSINE 2,3-AMINOMUTASE-RELATED"/>
    <property type="match status" value="1"/>
</dbReference>
<evidence type="ECO:0000256" key="4">
    <source>
        <dbReference type="ARBA" id="ARBA00022723"/>
    </source>
</evidence>
<sequence>MTWEDELGEAVCTIEQLKQYIELTPKEEEQLQKVIKRHPMRVTRYYISLIDWSNPNDPIRRMAIPSEGELDLSGSYDTSGELENTKLTGLQHKYSQTALVLATNRCASYCRYCFRKRLVGLPNKEVVENFGTAVEYIREHNEINNVLISGGDPFILPTEIIKEFLEMLSDIPHLSFIRFGTKVPVIFPERISEDEELLMLLKKCSLEDRRIYVVTQFNHPKEITNRSIEAVGRLISSNVIINNQSVLLKGVNDNPDILAELQNKLVSIGVNPYYIFQCRPVKRAKRRFQVPLYRGNEIIEDAKKKINGHSKRFRYIMSHRTGKIEILGIMDDYIYLKYHQAKDPNNIGEIFKRKINKRAGWLDDLD</sequence>
<feature type="binding site" evidence="8">
    <location>
        <position position="113"/>
    </location>
    <ligand>
        <name>[4Fe-4S] cluster</name>
        <dbReference type="ChEBI" id="CHEBI:49883"/>
        <note>4Fe-4S-S-AdoMet</note>
    </ligand>
</feature>
<evidence type="ECO:0000256" key="8">
    <source>
        <dbReference type="PIRSR" id="PIRSR004911-1"/>
    </source>
</evidence>
<keyword evidence="7 8" id="KW-0411">Iron-sulfur</keyword>